<sequence length="207" mass="24279">MLMLKRVIVEVEHEDCWTPKIPYGSLTLGLSIYPNKNYLRSRLLVYSANKEILHKMKRNKNVIKINDYELRNSNTYIDFYNVYEGSIAGYLYDKEVTLLGNENKEGREVWVFATDEDYIHEVVSGLKSLGKVKRAVAKDFEISSFPDLTDIEKKVLLTAYMRGYFEYPRRSSTDDIAESLSLSKVTFLYHIRNVQKKLVEHYVNFYS</sequence>
<keyword evidence="3" id="KW-1185">Reference proteome</keyword>
<dbReference type="Proteomes" id="UP000024332">
    <property type="component" value="Unassembled WGS sequence"/>
</dbReference>
<gene>
    <name evidence="2" type="ORF">CM19_00560</name>
</gene>
<dbReference type="Pfam" id="PF04967">
    <property type="entry name" value="HTH_10"/>
    <property type="match status" value="1"/>
</dbReference>
<dbReference type="PANTHER" id="PTHR34236:SF1">
    <property type="entry name" value="DIMETHYL SULFOXIDE REDUCTASE TRANSCRIPTIONAL ACTIVATOR"/>
    <property type="match status" value="1"/>
</dbReference>
<dbReference type="PANTHER" id="PTHR34236">
    <property type="entry name" value="DIMETHYL SULFOXIDE REDUCTASE TRANSCRIPTIONAL ACTIVATOR"/>
    <property type="match status" value="1"/>
</dbReference>
<proteinExistence type="predicted"/>
<dbReference type="InterPro" id="IPR007050">
    <property type="entry name" value="HTH_bacterioopsin"/>
</dbReference>
<comment type="caution">
    <text evidence="2">The sequence shown here is derived from an EMBL/GenBank/DDBJ whole genome shotgun (WGS) entry which is preliminary data.</text>
</comment>
<evidence type="ECO:0000259" key="1">
    <source>
        <dbReference type="Pfam" id="PF04967"/>
    </source>
</evidence>
<feature type="domain" description="HTH bat-type" evidence="1">
    <location>
        <begin position="148"/>
        <end position="200"/>
    </location>
</feature>
<name>A0A031LVC4_9CREN</name>
<evidence type="ECO:0000313" key="2">
    <source>
        <dbReference type="EMBL" id="EZQ11715.1"/>
    </source>
</evidence>
<organism evidence="2 3">
    <name type="scientific">Candidatus Acidianus copahuensis</name>
    <dbReference type="NCBI Taxonomy" id="1160895"/>
    <lineage>
        <taxon>Archaea</taxon>
        <taxon>Thermoproteota</taxon>
        <taxon>Thermoprotei</taxon>
        <taxon>Sulfolobales</taxon>
        <taxon>Sulfolobaceae</taxon>
        <taxon>Acidianus</taxon>
    </lineage>
</organism>
<dbReference type="AlphaFoldDB" id="A0A031LVC4"/>
<reference evidence="2 3" key="1">
    <citation type="submission" date="2014-03" db="EMBL/GenBank/DDBJ databases">
        <title>Draft genome sequence of the novel thermoacidophilic archaea Acidianus copahuensis ALE1 strain, isolated from Copahue volcanic area in Neuquen Argentina.</title>
        <authorList>
            <person name="Urbieta M.S."/>
            <person name="Rascovan N."/>
            <person name="Castro C."/>
            <person name="Revale S."/>
            <person name="Giaveno M.A."/>
            <person name="Vazquez M.P."/>
            <person name="Donati E.R."/>
        </authorList>
    </citation>
    <scope>NUCLEOTIDE SEQUENCE [LARGE SCALE GENOMIC DNA]</scope>
    <source>
        <strain evidence="2 3">ALE1</strain>
    </source>
</reference>
<accession>A0A031LVC4</accession>
<dbReference type="EMBL" id="JFZT01000012">
    <property type="protein sequence ID" value="EZQ11715.1"/>
    <property type="molecule type" value="Genomic_DNA"/>
</dbReference>
<evidence type="ECO:0000313" key="3">
    <source>
        <dbReference type="Proteomes" id="UP000024332"/>
    </source>
</evidence>
<dbReference type="STRING" id="1160895.CM19_00560"/>
<protein>
    <submittedName>
        <fullName evidence="2">Bacterio-opsin activator</fullName>
    </submittedName>
</protein>